<dbReference type="AlphaFoldDB" id="A0A8H6FJQ7"/>
<evidence type="ECO:0000313" key="4">
    <source>
        <dbReference type="EMBL" id="KAF6229839.1"/>
    </source>
</evidence>
<dbReference type="InterPro" id="IPR009009">
    <property type="entry name" value="RlpA-like_DPBB"/>
</dbReference>
<dbReference type="SUPFAM" id="SSF50685">
    <property type="entry name" value="Barwin-like endoglucanases"/>
    <property type="match status" value="1"/>
</dbReference>
<accession>A0A8H6FJQ7</accession>
<evidence type="ECO:0000256" key="1">
    <source>
        <dbReference type="ARBA" id="ARBA00022729"/>
    </source>
</evidence>
<keyword evidence="1 2" id="KW-0732">Signal</keyword>
<dbReference type="PANTHER" id="PTHR31836:SF28">
    <property type="entry name" value="SRCR DOMAIN-CONTAINING PROTEIN-RELATED"/>
    <property type="match status" value="1"/>
</dbReference>
<dbReference type="RefSeq" id="XP_037157096.1">
    <property type="nucleotide sequence ID" value="XM_037295095.1"/>
</dbReference>
<organism evidence="4 5">
    <name type="scientific">Letharia lupina</name>
    <dbReference type="NCBI Taxonomy" id="560253"/>
    <lineage>
        <taxon>Eukaryota</taxon>
        <taxon>Fungi</taxon>
        <taxon>Dikarya</taxon>
        <taxon>Ascomycota</taxon>
        <taxon>Pezizomycotina</taxon>
        <taxon>Lecanoromycetes</taxon>
        <taxon>OSLEUM clade</taxon>
        <taxon>Lecanoromycetidae</taxon>
        <taxon>Lecanorales</taxon>
        <taxon>Lecanorineae</taxon>
        <taxon>Parmeliaceae</taxon>
        <taxon>Letharia</taxon>
    </lineage>
</organism>
<evidence type="ECO:0000259" key="3">
    <source>
        <dbReference type="Pfam" id="PF03330"/>
    </source>
</evidence>
<proteinExistence type="predicted"/>
<feature type="signal peptide" evidence="2">
    <location>
        <begin position="1"/>
        <end position="22"/>
    </location>
</feature>
<sequence>MPRHSSILTWTLLSICSFTTQAQTVYTGDGTFYSPSVGLGSCGQQYQDTDLVAALAEVSMQAYNPGNPNNNPLCGYKVNVWNNANPSTTVTVAIVDTCPGCQGQYDLDLSPAAFNQLADPSVGRIQISWEFAETVSLTTGPFAGAVPGERVAINQKVISNPEVAESRDEL</sequence>
<comment type="caution">
    <text evidence="4">The sequence shown here is derived from an EMBL/GenBank/DDBJ whole genome shotgun (WGS) entry which is preliminary data.</text>
</comment>
<keyword evidence="5" id="KW-1185">Reference proteome</keyword>
<dbReference type="Proteomes" id="UP000593566">
    <property type="component" value="Unassembled WGS sequence"/>
</dbReference>
<gene>
    <name evidence="4" type="ORF">HO133_004176</name>
</gene>
<protein>
    <recommendedName>
        <fullName evidence="3">RlpA-like protein double-psi beta-barrel domain-containing protein</fullName>
    </recommendedName>
</protein>
<dbReference type="InterPro" id="IPR036908">
    <property type="entry name" value="RlpA-like_sf"/>
</dbReference>
<evidence type="ECO:0000256" key="2">
    <source>
        <dbReference type="SAM" id="SignalP"/>
    </source>
</evidence>
<feature type="domain" description="RlpA-like protein double-psi beta-barrel" evidence="3">
    <location>
        <begin position="31"/>
        <end position="128"/>
    </location>
</feature>
<dbReference type="InterPro" id="IPR051477">
    <property type="entry name" value="Expansin_CellWall"/>
</dbReference>
<dbReference type="PANTHER" id="PTHR31836">
    <property type="match status" value="1"/>
</dbReference>
<name>A0A8H6FJQ7_9LECA</name>
<dbReference type="EMBL" id="JACCJB010000002">
    <property type="protein sequence ID" value="KAF6229839.1"/>
    <property type="molecule type" value="Genomic_DNA"/>
</dbReference>
<dbReference type="Pfam" id="PF03330">
    <property type="entry name" value="DPBB_1"/>
    <property type="match status" value="1"/>
</dbReference>
<evidence type="ECO:0000313" key="5">
    <source>
        <dbReference type="Proteomes" id="UP000593566"/>
    </source>
</evidence>
<dbReference type="CDD" id="cd22191">
    <property type="entry name" value="DPBB_RlpA_EXP_N-like"/>
    <property type="match status" value="1"/>
</dbReference>
<dbReference type="Gene3D" id="2.40.40.10">
    <property type="entry name" value="RlpA-like domain"/>
    <property type="match status" value="1"/>
</dbReference>
<feature type="chain" id="PRO_5034657461" description="RlpA-like protein double-psi beta-barrel domain-containing protein" evidence="2">
    <location>
        <begin position="23"/>
        <end position="170"/>
    </location>
</feature>
<dbReference type="GeneID" id="59332585"/>
<reference evidence="4 5" key="1">
    <citation type="journal article" date="2020" name="Genomics">
        <title>Complete, high-quality genomes from long-read metagenomic sequencing of two wolf lichen thalli reveals enigmatic genome architecture.</title>
        <authorList>
            <person name="McKenzie S.K."/>
            <person name="Walston R.F."/>
            <person name="Allen J.L."/>
        </authorList>
    </citation>
    <scope>NUCLEOTIDE SEQUENCE [LARGE SCALE GENOMIC DNA]</scope>
    <source>
        <strain evidence="4">WasteWater1</strain>
    </source>
</reference>